<feature type="chain" id="PRO_5046429532" description="GP-PDE domain-containing protein" evidence="1">
    <location>
        <begin position="28"/>
        <end position="262"/>
    </location>
</feature>
<sequence>MTWMHSGVAVTVVAVLAASASTVPAAAAPRWRCPLIFGHGGYPKDPGATRKDRIRQANNPSAVRDLRRAGSDGVEADVQLTRNGTKAVMWHNTTTNGLTGRPRAITDLWWSNGPDSLKNRRIARGPYRGERVYTLNEWLSYAASTRTVALLEIKAEARRILAGRHAAAGWREISGPILKRRNAQPIMVYSRDAWIQHELARRLPSLLKGSHARWTDSVVWDEPPPGWTGNVSRWQSILKLRPLSVMTNYPGQYRRWMAGRCR</sequence>
<organism evidence="3 4">
    <name type="scientific">Nonomuraea corallina</name>
    <dbReference type="NCBI Taxonomy" id="2989783"/>
    <lineage>
        <taxon>Bacteria</taxon>
        <taxon>Bacillati</taxon>
        <taxon>Actinomycetota</taxon>
        <taxon>Actinomycetes</taxon>
        <taxon>Streptosporangiales</taxon>
        <taxon>Streptosporangiaceae</taxon>
        <taxon>Nonomuraea</taxon>
    </lineage>
</organism>
<gene>
    <name evidence="3" type="ORF">OUY22_08940</name>
</gene>
<feature type="signal peptide" evidence="1">
    <location>
        <begin position="1"/>
        <end position="27"/>
    </location>
</feature>
<evidence type="ECO:0000256" key="1">
    <source>
        <dbReference type="SAM" id="SignalP"/>
    </source>
</evidence>
<evidence type="ECO:0000313" key="4">
    <source>
        <dbReference type="Proteomes" id="UP001144036"/>
    </source>
</evidence>
<dbReference type="EMBL" id="JAPNNL010000023">
    <property type="protein sequence ID" value="MDA0633542.1"/>
    <property type="molecule type" value="Genomic_DNA"/>
</dbReference>
<evidence type="ECO:0000313" key="3">
    <source>
        <dbReference type="EMBL" id="MDA0633542.1"/>
    </source>
</evidence>
<comment type="caution">
    <text evidence="3">The sequence shown here is derived from an EMBL/GenBank/DDBJ whole genome shotgun (WGS) entry which is preliminary data.</text>
</comment>
<dbReference type="Gene3D" id="3.20.20.190">
    <property type="entry name" value="Phosphatidylinositol (PI) phosphodiesterase"/>
    <property type="match status" value="1"/>
</dbReference>
<proteinExistence type="predicted"/>
<accession>A0ABT4S8P8</accession>
<dbReference type="Proteomes" id="UP001144036">
    <property type="component" value="Unassembled WGS sequence"/>
</dbReference>
<dbReference type="Pfam" id="PF03009">
    <property type="entry name" value="GDPD"/>
    <property type="match status" value="1"/>
</dbReference>
<evidence type="ECO:0000259" key="2">
    <source>
        <dbReference type="Pfam" id="PF03009"/>
    </source>
</evidence>
<dbReference type="SUPFAM" id="SSF51695">
    <property type="entry name" value="PLC-like phosphodiesterases"/>
    <property type="match status" value="1"/>
</dbReference>
<feature type="domain" description="GP-PDE" evidence="2">
    <location>
        <begin position="68"/>
        <end position="202"/>
    </location>
</feature>
<name>A0ABT4S8P8_9ACTN</name>
<reference evidence="3" key="1">
    <citation type="submission" date="2022-11" db="EMBL/GenBank/DDBJ databases">
        <title>Nonomuraea corallina sp. nov., a new species of the genus Nonomuraea isolated from sea side sediment in Thai sea.</title>
        <authorList>
            <person name="Ngamcharungchit C."/>
            <person name="Matsumoto A."/>
            <person name="Suriyachadkun C."/>
            <person name="Panbangred W."/>
            <person name="Inahashi Y."/>
            <person name="Intra B."/>
        </authorList>
    </citation>
    <scope>NUCLEOTIDE SEQUENCE</scope>
    <source>
        <strain evidence="3">MCN248</strain>
    </source>
</reference>
<dbReference type="InterPro" id="IPR017946">
    <property type="entry name" value="PLC-like_Pdiesterase_TIM-brl"/>
</dbReference>
<keyword evidence="1" id="KW-0732">Signal</keyword>
<dbReference type="InterPro" id="IPR030395">
    <property type="entry name" value="GP_PDE_dom"/>
</dbReference>
<keyword evidence="4" id="KW-1185">Reference proteome</keyword>
<dbReference type="RefSeq" id="WP_270154354.1">
    <property type="nucleotide sequence ID" value="NZ_JAPNNL010000023.1"/>
</dbReference>
<protein>
    <recommendedName>
        <fullName evidence="2">GP-PDE domain-containing protein</fullName>
    </recommendedName>
</protein>